<proteinExistence type="predicted"/>
<dbReference type="RefSeq" id="WP_283756418.1">
    <property type="nucleotide sequence ID" value="NZ_JAQOSQ010000001.1"/>
</dbReference>
<accession>A0ABT7BRE3</accession>
<gene>
    <name evidence="1" type="ORF">PMH09_01025</name>
</gene>
<dbReference type="EMBL" id="JAQOSQ010000001">
    <property type="protein sequence ID" value="MDJ1181764.1"/>
    <property type="molecule type" value="Genomic_DNA"/>
</dbReference>
<comment type="caution">
    <text evidence="1">The sequence shown here is derived from an EMBL/GenBank/DDBJ whole genome shotgun (WGS) entry which is preliminary data.</text>
</comment>
<name>A0ABT7BRE3_9CYAN</name>
<evidence type="ECO:0000313" key="2">
    <source>
        <dbReference type="Proteomes" id="UP001232992"/>
    </source>
</evidence>
<organism evidence="1 2">
    <name type="scientific">Roseofilum casamattae BLCC-M143</name>
    <dbReference type="NCBI Taxonomy" id="3022442"/>
    <lineage>
        <taxon>Bacteria</taxon>
        <taxon>Bacillati</taxon>
        <taxon>Cyanobacteriota</taxon>
        <taxon>Cyanophyceae</taxon>
        <taxon>Desertifilales</taxon>
        <taxon>Desertifilaceae</taxon>
        <taxon>Roseofilum</taxon>
        <taxon>Roseofilum casamattae</taxon>
    </lineage>
</organism>
<keyword evidence="2" id="KW-1185">Reference proteome</keyword>
<sequence length="246" mass="28978">MTPQLQQWSQTTTGMEELEPLEARLKELAIAAQQQPPKSLKRKRMLARLIRELIACDRLMKPKGDRRRKFYNEIYAEAKQRLFYHLCSRLDDYDPNKGEVLQWANFLLEKRFFTEASRWVFQNIPSTVQRLSLDELEVQLNTKERPLTLESIYPEQTPLVSEQIIEWIKTDPERIFQTAHVHNHPAANFRFLALRAIEGYSWKETASKLGIKLVTLNSFYRRSLAKFAPKIQEYLLTQAIPTSKLL</sequence>
<reference evidence="1 2" key="1">
    <citation type="submission" date="2023-01" db="EMBL/GenBank/DDBJ databases">
        <title>Novel diversity within Roseofilum (Cyanobacteria; Desertifilaceae) from marine benthic mats with descriptions of four novel species.</title>
        <authorList>
            <person name="Wang Y."/>
            <person name="Berthold D.E."/>
            <person name="Hu J."/>
            <person name="Lefler F.W."/>
            <person name="Laughinghouse H.D. IV."/>
        </authorList>
    </citation>
    <scope>NUCLEOTIDE SEQUENCE [LARGE SCALE GENOMIC DNA]</scope>
    <source>
        <strain evidence="1 2">BLCC-M143</strain>
    </source>
</reference>
<dbReference type="Proteomes" id="UP001232992">
    <property type="component" value="Unassembled WGS sequence"/>
</dbReference>
<protein>
    <submittedName>
        <fullName evidence="1">Sigma factor-like helix-turn-helix DNA-binding protein</fullName>
    </submittedName>
</protein>
<evidence type="ECO:0000313" key="1">
    <source>
        <dbReference type="EMBL" id="MDJ1181764.1"/>
    </source>
</evidence>